<dbReference type="Gene3D" id="1.20.200.10">
    <property type="entry name" value="Fumarase/aspartase (Central domain)"/>
    <property type="match status" value="1"/>
</dbReference>
<dbReference type="GO" id="GO:0016829">
    <property type="term" value="F:lyase activity"/>
    <property type="evidence" value="ECO:0007669"/>
    <property type="project" value="UniProtKB-KW"/>
</dbReference>
<dbReference type="PROSITE" id="PS00163">
    <property type="entry name" value="FUMARATE_LYASES"/>
    <property type="match status" value="1"/>
</dbReference>
<sequence length="448" mass="48011">MSFRTETDGIGPIPVPENALYGAQTQRALNLYPVAGQKTLGDYPALVKGLLAVKATAARVNRNHGELDAVLGMNIEIVCQSLMEDFSPELFPVHAFHGGGGISTNMNLNEVIANLVNSKFYNQLPGSYSPAHPNDQINLNHSTSDCLQTASHLAARAEGLSLIEALHRLEHALGCLQRQHRGQQKIARTCLQDAVAIDFADFWGGMLASVESYRDKLARACDGLLAVNLGANIIGRAGDCSPAFAAECIEALNQTTSGHYTRHCNFYQCSQSLDAQVALAAEAESLAGFLVKMAKDIRLMASGPETGLAEIVLPAVQPGSSAMPGKVNPTIPEFMVQCAMQAIGHCTAVKLSHGHGELDYTPWGMLVITNLLDAVDHLTKGVAVFADQCVIGIRLHPETNQQNVDSLIPTVIELKKRMGYQQTSALVKQLNGDKVALKAHLASLTTSE</sequence>
<protein>
    <submittedName>
        <fullName evidence="2">Lyase family protein</fullName>
    </submittedName>
</protein>
<dbReference type="InterPro" id="IPR000362">
    <property type="entry name" value="Fumarate_lyase_fam"/>
</dbReference>
<dbReference type="RefSeq" id="WP_255390867.1">
    <property type="nucleotide sequence ID" value="NZ_CP101509.1"/>
</dbReference>
<dbReference type="Proteomes" id="UP001057998">
    <property type="component" value="Chromosome 2"/>
</dbReference>
<keyword evidence="2" id="KW-0456">Lyase</keyword>
<feature type="domain" description="Fumarate lyase N-terminal" evidence="1">
    <location>
        <begin position="13"/>
        <end position="344"/>
    </location>
</feature>
<evidence type="ECO:0000259" key="1">
    <source>
        <dbReference type="Pfam" id="PF00206"/>
    </source>
</evidence>
<name>A0ABY5GKA3_9GAMM</name>
<dbReference type="Pfam" id="PF00206">
    <property type="entry name" value="Lyase_1"/>
    <property type="match status" value="1"/>
</dbReference>
<dbReference type="EMBL" id="CP101509">
    <property type="protein sequence ID" value="UTV29549.1"/>
    <property type="molecule type" value="Genomic_DNA"/>
</dbReference>
<dbReference type="InterPro" id="IPR022761">
    <property type="entry name" value="Fumarate_lyase_N"/>
</dbReference>
<dbReference type="PANTHER" id="PTHR42696:SF2">
    <property type="entry name" value="ASPARTATE AMMONIA-LYASE"/>
    <property type="match status" value="1"/>
</dbReference>
<dbReference type="InterPro" id="IPR008948">
    <property type="entry name" value="L-Aspartase-like"/>
</dbReference>
<evidence type="ECO:0000313" key="2">
    <source>
        <dbReference type="EMBL" id="UTV29549.1"/>
    </source>
</evidence>
<keyword evidence="3" id="KW-1185">Reference proteome</keyword>
<dbReference type="PANTHER" id="PTHR42696">
    <property type="entry name" value="ASPARTATE AMMONIA-LYASE"/>
    <property type="match status" value="1"/>
</dbReference>
<dbReference type="SUPFAM" id="SSF48557">
    <property type="entry name" value="L-aspartase-like"/>
    <property type="match status" value="1"/>
</dbReference>
<proteinExistence type="predicted"/>
<dbReference type="InterPro" id="IPR020557">
    <property type="entry name" value="Fumarate_lyase_CS"/>
</dbReference>
<dbReference type="Gene3D" id="1.10.275.10">
    <property type="entry name" value="Fumarase/aspartase (N-terminal domain)"/>
    <property type="match status" value="1"/>
</dbReference>
<dbReference type="InterPro" id="IPR024083">
    <property type="entry name" value="Fumarase/histidase_N"/>
</dbReference>
<evidence type="ECO:0000313" key="3">
    <source>
        <dbReference type="Proteomes" id="UP001057998"/>
    </source>
</evidence>
<organism evidence="2 3">
    <name type="scientific">Photobacterium atrarenae</name>
    <dbReference type="NCBI Taxonomy" id="865757"/>
    <lineage>
        <taxon>Bacteria</taxon>
        <taxon>Pseudomonadati</taxon>
        <taxon>Pseudomonadota</taxon>
        <taxon>Gammaproteobacteria</taxon>
        <taxon>Vibrionales</taxon>
        <taxon>Vibrionaceae</taxon>
        <taxon>Photobacterium</taxon>
    </lineage>
</organism>
<accession>A0ABY5GKA3</accession>
<gene>
    <name evidence="2" type="ORF">NNL38_21260</name>
</gene>
<reference evidence="2" key="1">
    <citation type="submission" date="2022-07" db="EMBL/GenBank/DDBJ databases">
        <title>Genome sequencing of Photobacterium atrarenae GJH2-4.</title>
        <authorList>
            <person name="Park S.-J."/>
        </authorList>
    </citation>
    <scope>NUCLEOTIDE SEQUENCE</scope>
    <source>
        <strain evidence="2">GJH2-4</strain>
    </source>
</reference>
<dbReference type="PRINTS" id="PR00149">
    <property type="entry name" value="FUMRATELYASE"/>
</dbReference>
<dbReference type="InterPro" id="IPR051546">
    <property type="entry name" value="Aspartate_Ammonia-Lyase"/>
</dbReference>